<feature type="region of interest" description="Disordered" evidence="1">
    <location>
        <begin position="1"/>
        <end position="22"/>
    </location>
</feature>
<evidence type="ECO:0000313" key="3">
    <source>
        <dbReference type="EMBL" id="CAE0347011.1"/>
    </source>
</evidence>
<protein>
    <submittedName>
        <fullName evidence="3">Uncharacterized protein</fullName>
    </submittedName>
</protein>
<feature type="region of interest" description="Disordered" evidence="1">
    <location>
        <begin position="105"/>
        <end position="175"/>
    </location>
</feature>
<dbReference type="AlphaFoldDB" id="A0A7S3J8G1"/>
<evidence type="ECO:0000313" key="2">
    <source>
        <dbReference type="EMBL" id="CAE0347010.1"/>
    </source>
</evidence>
<dbReference type="EMBL" id="HBII01013974">
    <property type="protein sequence ID" value="CAE0347011.1"/>
    <property type="molecule type" value="Transcribed_RNA"/>
</dbReference>
<accession>A0A7S3J8G1</accession>
<evidence type="ECO:0000256" key="1">
    <source>
        <dbReference type="SAM" id="MobiDB-lite"/>
    </source>
</evidence>
<name>A0A7S3J8G1_9SPIT</name>
<feature type="compositionally biased region" description="Polar residues" evidence="1">
    <location>
        <begin position="115"/>
        <end position="130"/>
    </location>
</feature>
<sequence length="175" mass="19906">MILKKRKSELNRKYDPKQPPNEKLSFLTNMFTRPCALVEDPAVGYKSEEEPSLSLATASRLANITRNDENDDEKDVVPQFSTKNIEAPSKIRNSARNINVDFENLNDEVKDQGQSRDNSISDLRSSQNYSREVESKDSLTFKPEGVLHATPHEPKNYPMSFGTDAFISKGHHDYD</sequence>
<dbReference type="EMBL" id="HBII01013973">
    <property type="protein sequence ID" value="CAE0347010.1"/>
    <property type="molecule type" value="Transcribed_RNA"/>
</dbReference>
<proteinExistence type="predicted"/>
<organism evidence="3">
    <name type="scientific">Euplotes harpa</name>
    <dbReference type="NCBI Taxonomy" id="151035"/>
    <lineage>
        <taxon>Eukaryota</taxon>
        <taxon>Sar</taxon>
        <taxon>Alveolata</taxon>
        <taxon>Ciliophora</taxon>
        <taxon>Intramacronucleata</taxon>
        <taxon>Spirotrichea</taxon>
        <taxon>Hypotrichia</taxon>
        <taxon>Euplotida</taxon>
        <taxon>Euplotidae</taxon>
        <taxon>Euplotes</taxon>
    </lineage>
</organism>
<reference evidence="3" key="1">
    <citation type="submission" date="2021-01" db="EMBL/GenBank/DDBJ databases">
        <authorList>
            <person name="Corre E."/>
            <person name="Pelletier E."/>
            <person name="Niang G."/>
            <person name="Scheremetjew M."/>
            <person name="Finn R."/>
            <person name="Kale V."/>
            <person name="Holt S."/>
            <person name="Cochrane G."/>
            <person name="Meng A."/>
            <person name="Brown T."/>
            <person name="Cohen L."/>
        </authorList>
    </citation>
    <scope>NUCLEOTIDE SEQUENCE</scope>
    <source>
        <strain evidence="3">FSP1.4</strain>
    </source>
</reference>
<gene>
    <name evidence="2" type="ORF">EHAR0213_LOCUS5920</name>
    <name evidence="3" type="ORF">EHAR0213_LOCUS5921</name>
</gene>